<evidence type="ECO:0000259" key="1">
    <source>
        <dbReference type="PROSITE" id="PS50525"/>
    </source>
</evidence>
<dbReference type="EMBL" id="LRGB01002060">
    <property type="protein sequence ID" value="KZS09536.1"/>
    <property type="molecule type" value="Genomic_DNA"/>
</dbReference>
<dbReference type="GO" id="GO:0003968">
    <property type="term" value="F:RNA-directed RNA polymerase activity"/>
    <property type="evidence" value="ECO:0007669"/>
    <property type="project" value="InterPro"/>
</dbReference>
<feature type="domain" description="RdRp catalytic" evidence="1">
    <location>
        <begin position="339"/>
        <end position="537"/>
    </location>
</feature>
<dbReference type="GO" id="GO:0039694">
    <property type="term" value="P:viral RNA genome replication"/>
    <property type="evidence" value="ECO:0007669"/>
    <property type="project" value="InterPro"/>
</dbReference>
<sequence length="611" mass="70207">MMYAITSYWMEFYKTAFWMHSSKSLEDRMLASHEDVSKMVCVSMQVFMNDKAKVEEVITLSRYVFMEGFVSYPMLPKPHKIIEKVPTVIRSRLQAWVTMKLLNSMIRILSIEGFQVRSVDKEIIWPGIFNMFTGANLADVFQLTSLFYLGYLKNKNETAEKNATTELYKKILDMENLRPKENTFLGNEDPNPETVGMHEFSPSWIFSVHIQKKDLATLKASSAFDESWYHFIKEQQAYVRKKAIEAVRPLIVDPSATPAINLLKGSLQKVEQQGGMHICIFKKSQYGGLREIYVLGIHERVVQLSVECIARCICKMFPFETMTNVRYKSAKNAMHSRQAKETFGESYITTAKAADAKKWNQGHFVTKFALTLMEFTPAYMHPLIVRGVSIFLRKKMMIDQNIMQIVVNNSRLETSSDFLSQVHKNFWGHLIDPVPWLPTNDAHYIEVETGMMQGILHYTSSAFHCTKMAFMKDYILQMLIQHRSRLTDSRVIVDVAVSSDDSEILTSYKVTSEQDIKRMSSILALVYKVDSHIGKIIGIYDSVKTTNMMNMFPLLVEWISNSVADAGLARKIAFDIKKTRPIPGWDMGKAMNWIRKSFITTLSSMGVRTCN</sequence>
<protein>
    <recommendedName>
        <fullName evidence="1">RdRp catalytic domain-containing protein</fullName>
    </recommendedName>
</protein>
<organism evidence="2 3">
    <name type="scientific">Daphnia magna</name>
    <dbReference type="NCBI Taxonomy" id="35525"/>
    <lineage>
        <taxon>Eukaryota</taxon>
        <taxon>Metazoa</taxon>
        <taxon>Ecdysozoa</taxon>
        <taxon>Arthropoda</taxon>
        <taxon>Crustacea</taxon>
        <taxon>Branchiopoda</taxon>
        <taxon>Diplostraca</taxon>
        <taxon>Cladocera</taxon>
        <taxon>Anomopoda</taxon>
        <taxon>Daphniidae</taxon>
        <taxon>Daphnia</taxon>
    </lineage>
</organism>
<dbReference type="GO" id="GO:0006351">
    <property type="term" value="P:DNA-templated transcription"/>
    <property type="evidence" value="ECO:0007669"/>
    <property type="project" value="InterPro"/>
</dbReference>
<name>A0A164SE32_9CRUS</name>
<dbReference type="InterPro" id="IPR007099">
    <property type="entry name" value="RNA-dir_pol_NSvirus"/>
</dbReference>
<reference evidence="2 3" key="1">
    <citation type="submission" date="2016-03" db="EMBL/GenBank/DDBJ databases">
        <title>EvidentialGene: Evidence-directed Construction of Genes on Genomes.</title>
        <authorList>
            <person name="Gilbert D.G."/>
            <person name="Choi J.-H."/>
            <person name="Mockaitis K."/>
            <person name="Colbourne J."/>
            <person name="Pfrender M."/>
        </authorList>
    </citation>
    <scope>NUCLEOTIDE SEQUENCE [LARGE SCALE GENOMIC DNA]</scope>
    <source>
        <strain evidence="2 3">Xinb3</strain>
        <tissue evidence="2">Complete organism</tissue>
    </source>
</reference>
<dbReference type="Proteomes" id="UP000076858">
    <property type="component" value="Unassembled WGS sequence"/>
</dbReference>
<keyword evidence="3" id="KW-1185">Reference proteome</keyword>
<proteinExistence type="predicted"/>
<dbReference type="InterPro" id="IPR007322">
    <property type="entry name" value="RNA_pol_bunyavir"/>
</dbReference>
<dbReference type="Pfam" id="PF04196">
    <property type="entry name" value="Bunya_RdRp"/>
    <property type="match status" value="2"/>
</dbReference>
<dbReference type="PROSITE" id="PS50525">
    <property type="entry name" value="RDRP_SSRNA_NEG_SEG"/>
    <property type="match status" value="1"/>
</dbReference>
<evidence type="ECO:0000313" key="3">
    <source>
        <dbReference type="Proteomes" id="UP000076858"/>
    </source>
</evidence>
<dbReference type="AlphaFoldDB" id="A0A164SE32"/>
<comment type="caution">
    <text evidence="2">The sequence shown here is derived from an EMBL/GenBank/DDBJ whole genome shotgun (WGS) entry which is preliminary data.</text>
</comment>
<gene>
    <name evidence="2" type="ORF">APZ42_026205</name>
</gene>
<evidence type="ECO:0000313" key="2">
    <source>
        <dbReference type="EMBL" id="KZS09536.1"/>
    </source>
</evidence>
<accession>A0A164SE32</accession>